<sequence length="375" mass="39279">MYKAIGWTSLLALTSALPQRNNGGRQGGQQRATALEQAAQIPQGISQAQDGSTILDDTVMVNDLPIRFKISAPADQFLTTSGVPGAAATSANGTMGANVLLHGDGGQSFFDFPNQNVQANTMGVALLAPDDNLFWGGGSGLDRTDGVAHAQAVSDFITTEMPKIVAMDASAVVFTGVSGGSLLMSGFFIPAQMQNFPNSAVELNCGAMPPQVQFQDAATVMSQTRIHYQSTTGELTLLQDAIPQAITAYEQLAADAGLSTAQINNLQTVDNTPTGGHCEFDGQDFVSGVQTMLTSYSNVMQGGDGTVDGIGAPSNGLVTTGVVGNENLQFVGARKRAADAVSMLQIRWAQVEVVEEDAYQLLECDRFTCGNEPDI</sequence>
<dbReference type="eggNOG" id="ENOG502S02W">
    <property type="taxonomic scope" value="Eukaryota"/>
</dbReference>
<dbReference type="OrthoDB" id="4540290at2759"/>
<keyword evidence="3" id="KW-1185">Reference proteome</keyword>
<organism evidence="3">
    <name type="scientific">Leptosphaeria maculans (strain JN3 / isolate v23.1.3 / race Av1-4-5-6-7-8)</name>
    <name type="common">Blackleg fungus</name>
    <name type="synonym">Phoma lingam</name>
    <dbReference type="NCBI Taxonomy" id="985895"/>
    <lineage>
        <taxon>Eukaryota</taxon>
        <taxon>Fungi</taxon>
        <taxon>Dikarya</taxon>
        <taxon>Ascomycota</taxon>
        <taxon>Pezizomycotina</taxon>
        <taxon>Dothideomycetes</taxon>
        <taxon>Pleosporomycetidae</taxon>
        <taxon>Pleosporales</taxon>
        <taxon>Pleosporineae</taxon>
        <taxon>Leptosphaeriaceae</taxon>
        <taxon>Plenodomus</taxon>
        <taxon>Plenodomus lingam/Leptosphaeria maculans species complex</taxon>
    </lineage>
</organism>
<accession>E4ZIZ1</accession>
<feature type="chain" id="PRO_5003194231" description="Cyclin-like f-box protein" evidence="1">
    <location>
        <begin position="17"/>
        <end position="375"/>
    </location>
</feature>
<dbReference type="VEuPathDB" id="FungiDB:LEMA_P067690.1"/>
<dbReference type="AlphaFoldDB" id="E4ZIZ1"/>
<name>E4ZIZ1_LEPMJ</name>
<protein>
    <recommendedName>
        <fullName evidence="4">Cyclin-like f-box protein</fullName>
    </recommendedName>
</protein>
<evidence type="ECO:0000313" key="3">
    <source>
        <dbReference type="Proteomes" id="UP000002668"/>
    </source>
</evidence>
<evidence type="ECO:0008006" key="4">
    <source>
        <dbReference type="Google" id="ProtNLM"/>
    </source>
</evidence>
<reference evidence="3" key="1">
    <citation type="journal article" date="2011" name="Nat. Commun.">
        <title>Effector diversification within compartments of the Leptosphaeria maculans genome affected by Repeat-Induced Point mutations.</title>
        <authorList>
            <person name="Rouxel T."/>
            <person name="Grandaubert J."/>
            <person name="Hane J.K."/>
            <person name="Hoede C."/>
            <person name="van de Wouw A.P."/>
            <person name="Couloux A."/>
            <person name="Dominguez V."/>
            <person name="Anthouard V."/>
            <person name="Bally P."/>
            <person name="Bourras S."/>
            <person name="Cozijnsen A.J."/>
            <person name="Ciuffetti L.M."/>
            <person name="Degrave A."/>
            <person name="Dilmaghani A."/>
            <person name="Duret L."/>
            <person name="Fudal I."/>
            <person name="Goodwin S.B."/>
            <person name="Gout L."/>
            <person name="Glaser N."/>
            <person name="Linglin J."/>
            <person name="Kema G.H.J."/>
            <person name="Lapalu N."/>
            <person name="Lawrence C.B."/>
            <person name="May K."/>
            <person name="Meyer M."/>
            <person name="Ollivier B."/>
            <person name="Poulain J."/>
            <person name="Schoch C.L."/>
            <person name="Simon A."/>
            <person name="Spatafora J.W."/>
            <person name="Stachowiak A."/>
            <person name="Turgeon B.G."/>
            <person name="Tyler B.M."/>
            <person name="Vincent D."/>
            <person name="Weissenbach J."/>
            <person name="Amselem J."/>
            <person name="Quesneville H."/>
            <person name="Oliver R.P."/>
            <person name="Wincker P."/>
            <person name="Balesdent M.-H."/>
            <person name="Howlett B.J."/>
        </authorList>
    </citation>
    <scope>NUCLEOTIDE SEQUENCE [LARGE SCALE GENOMIC DNA]</scope>
    <source>
        <strain evidence="3">JN3 / isolate v23.1.3 / race Av1-4-5-6-7-8</strain>
    </source>
</reference>
<dbReference type="Proteomes" id="UP000002668">
    <property type="component" value="Genome"/>
</dbReference>
<proteinExistence type="predicted"/>
<feature type="signal peptide" evidence="1">
    <location>
        <begin position="1"/>
        <end position="16"/>
    </location>
</feature>
<evidence type="ECO:0000313" key="2">
    <source>
        <dbReference type="EMBL" id="CBX91261.1"/>
    </source>
</evidence>
<dbReference type="GeneID" id="13285654"/>
<dbReference type="HOGENOM" id="CLU_048311_0_0_1"/>
<dbReference type="EMBL" id="FP929072">
    <property type="protein sequence ID" value="CBX91261.1"/>
    <property type="molecule type" value="Genomic_DNA"/>
</dbReference>
<gene>
    <name evidence="2" type="ORF">LEMA_P067690.1</name>
</gene>
<keyword evidence="1" id="KW-0732">Signal</keyword>
<evidence type="ECO:0000256" key="1">
    <source>
        <dbReference type="SAM" id="SignalP"/>
    </source>
</evidence>
<dbReference type="RefSeq" id="XP_003834626.1">
    <property type="nucleotide sequence ID" value="XM_003834578.1"/>
</dbReference>
<dbReference type="InParanoid" id="E4ZIZ1"/>
<dbReference type="OMA" id="FFDMPNQ"/>